<keyword evidence="2" id="KW-1185">Reference proteome</keyword>
<reference evidence="1 2" key="1">
    <citation type="submission" date="2018-05" db="EMBL/GenBank/DDBJ databases">
        <title>Brumimicrobium oceani sp. nov., isolated from coastal sediment.</title>
        <authorList>
            <person name="Kou Y."/>
        </authorList>
    </citation>
    <scope>NUCLEOTIDE SEQUENCE [LARGE SCALE GENOMIC DNA]</scope>
    <source>
        <strain evidence="1 2">C305</strain>
    </source>
</reference>
<gene>
    <name evidence="1" type="ORF">DIT68_09130</name>
</gene>
<evidence type="ECO:0000313" key="1">
    <source>
        <dbReference type="EMBL" id="PWH85413.1"/>
    </source>
</evidence>
<dbReference type="RefSeq" id="WP_109359494.1">
    <property type="nucleotide sequence ID" value="NZ_QFRJ01000006.1"/>
</dbReference>
<dbReference type="SUPFAM" id="SSF52540">
    <property type="entry name" value="P-loop containing nucleoside triphosphate hydrolases"/>
    <property type="match status" value="1"/>
</dbReference>
<evidence type="ECO:0000313" key="2">
    <source>
        <dbReference type="Proteomes" id="UP000245370"/>
    </source>
</evidence>
<dbReference type="OrthoDB" id="856045at2"/>
<dbReference type="EMBL" id="QFRJ01000006">
    <property type="protein sequence ID" value="PWH85413.1"/>
    <property type="molecule type" value="Genomic_DNA"/>
</dbReference>
<protein>
    <recommendedName>
        <fullName evidence="3">ATP-binding protein</fullName>
    </recommendedName>
</protein>
<reference evidence="1 2" key="2">
    <citation type="submission" date="2018-05" db="EMBL/GenBank/DDBJ databases">
        <authorList>
            <person name="Lanie J.A."/>
            <person name="Ng W.-L."/>
            <person name="Kazmierczak K.M."/>
            <person name="Andrzejewski T.M."/>
            <person name="Davidsen T.M."/>
            <person name="Wayne K.J."/>
            <person name="Tettelin H."/>
            <person name="Glass J.I."/>
            <person name="Rusch D."/>
            <person name="Podicherti R."/>
            <person name="Tsui H.-C.T."/>
            <person name="Winkler M.E."/>
        </authorList>
    </citation>
    <scope>NUCLEOTIDE SEQUENCE [LARGE SCALE GENOMIC DNA]</scope>
    <source>
        <strain evidence="1 2">C305</strain>
    </source>
</reference>
<proteinExistence type="predicted"/>
<accession>A0A2U2XCC4</accession>
<evidence type="ECO:0008006" key="3">
    <source>
        <dbReference type="Google" id="ProtNLM"/>
    </source>
</evidence>
<dbReference type="AlphaFoldDB" id="A0A2U2XCC4"/>
<name>A0A2U2XCC4_9FLAO</name>
<dbReference type="Gene3D" id="3.40.50.300">
    <property type="entry name" value="P-loop containing nucleotide triphosphate hydrolases"/>
    <property type="match status" value="1"/>
</dbReference>
<dbReference type="InterPro" id="IPR027417">
    <property type="entry name" value="P-loop_NTPase"/>
</dbReference>
<dbReference type="Proteomes" id="UP000245370">
    <property type="component" value="Unassembled WGS sequence"/>
</dbReference>
<comment type="caution">
    <text evidence="1">The sequence shown here is derived from an EMBL/GenBank/DDBJ whole genome shotgun (WGS) entry which is preliminary data.</text>
</comment>
<organism evidence="1 2">
    <name type="scientific">Brumimicrobium oceani</name>
    <dbReference type="NCBI Taxonomy" id="2100725"/>
    <lineage>
        <taxon>Bacteria</taxon>
        <taxon>Pseudomonadati</taxon>
        <taxon>Bacteroidota</taxon>
        <taxon>Flavobacteriia</taxon>
        <taxon>Flavobacteriales</taxon>
        <taxon>Crocinitomicaceae</taxon>
        <taxon>Brumimicrobium</taxon>
    </lineage>
</organism>
<sequence>MKSNYSPSVNIIRDSEKELDYIVTENAEKSAIRILNDFNKGFHSFSIIGSYGTGKSSFLWAFQQTLTNNTKVFNIEAPKSVDKIEVINIVGDYTSIIESFNTEFFVEKDFSSNQKLFDAIFQRYKKIGDNGMLIIQIDEFGKFLEFAANNNPEKEMYFIQQLAEFVNDPLRRILLLTTLHQGLDTYAFKLSDSQKNEWRKVRGRLQEITFNEPVEQLLALASKHFVNSLGETKETEYSKSLIELQEKKKIFSTQGNYFSTLKNTLFPLDIFSAYILTHALQRYGQNERSLFSFLQASDDLGLNDPKRKNNHFSISAVYDYLLNNFYQLLTTRAVSDFSKWSSIRYSIQRAEAIESVNLSIAEDFLKTIGLLGMFSSKGAKIDEEFIVNYLSDSFEVNEIRETIELLEKHKIIKYYRFKFSYELFEGTDLDIEDELAKVENQVPEVVDLVYKLETYFEFPVVTAKANSYKTGTPRLFEYKLSNKPISEVPKGEIDGFINLVFNTKLSVDKIKAQTKGEPNATIYCFFKNTEKISSALFEIEKTNQVLKNIEDDNDKVAIRELHKILRSNQVLLNHYVLDSLYNKKDVEWIYKGEKLNLKNKKDLNKQLSVICEEVYHLTPIIRNELFNKHKPSGAIASARKSYFDALTNNFVKEDLAFDSDKFPPEKTIYHTLLRKNDIHIKTETGFTLTRPNENSDIYKIWEVSEEFLSSAKKEPKKVTDLIDTLTAAPYKLKQGVIDFWIPTFLFLRRGDYALYSEGKFKPYINKQELYLITRTPELYSVKSFELNDLRLSFFNKYRELLSQEDSNKLNLDSFIESIRPILLTFRGLIPYSQKTNRLSKEAIELRKAIEFAQDPEKVFFDEFPQALGFNSSDLLESNQKFDDYIYKFQITLDEIKNSYNELLNRFEKFIITEIIGRKCDFETYKSELSKRFTALKEHQLLNKQKTFIQRVNSPLNDRDSWLASISQALIGKPLTSIEDKDEKTLKDNLKSIITELDNLSVLEKLSFDSEKEEVFKLDFTSKKTGLIPHIVRIPKSKLKKAQNNIDIIDKELGSDKQMRIAILTKLLKQELDNE</sequence>